<dbReference type="PANTHER" id="PTHR47926">
    <property type="entry name" value="PENTATRICOPEPTIDE REPEAT-CONTAINING PROTEIN"/>
    <property type="match status" value="1"/>
</dbReference>
<keyword evidence="1" id="KW-0677">Repeat</keyword>
<feature type="repeat" description="PPR" evidence="2">
    <location>
        <begin position="272"/>
        <end position="302"/>
    </location>
</feature>
<dbReference type="NCBIfam" id="TIGR00756">
    <property type="entry name" value="PPR"/>
    <property type="match status" value="5"/>
</dbReference>
<feature type="repeat" description="PPR" evidence="2">
    <location>
        <begin position="92"/>
        <end position="126"/>
    </location>
</feature>
<evidence type="ECO:0000313" key="3">
    <source>
        <dbReference type="EMBL" id="EEF44341.1"/>
    </source>
</evidence>
<dbReference type="Pfam" id="PF13041">
    <property type="entry name" value="PPR_2"/>
    <property type="match status" value="3"/>
</dbReference>
<dbReference type="Pfam" id="PF01535">
    <property type="entry name" value="PPR"/>
    <property type="match status" value="2"/>
</dbReference>
<name>B9RWT9_RICCO</name>
<sequence length="506" mass="56102">MIILSAIKAFAPITSRYYHSATLLSPFQNLLNLLELSITNNCLTLTQQCHAQIFSMDFSQNPFIATKLISAYAICGVPTASKLVFNSLEVKSVPLWNSLISGYVKNQENTESFSLFCQMCSFGVLPDDYTLATLSKVCGEIGHLIAGKIIHGLSLKIGFVLDTVVANSLMSMYCKCGEFSEALKLFDEMPERSVGSWNVVIAGYSDSGDRNLNQQIVDLVKDMQIDGFKPNAFTVSSLLVLCDGDIEKLDYGRELHGFIVRNELDLGCLGSDVHLGSCLIDMYSRINRVEKCMQLFDQMKRRNVYVWTAMINGYVQNGALEEALTLFHEMQAKDGVEPNRVTLVSVLPICSSLAGLPGGKQIHGYAIRKRLNFDASLSNALIDMYSKCGSLNYARRVFDNGTFRRDAISWSSIISGYGLHGKGEEAVFLYDKMLQLGNKPDQITVIGVISACGRSGLVYEGLRIYNSAIKCYQLLKTDNRWAISKYLIVEDILHKPHGATSGIFDE</sequence>
<feature type="repeat" description="PPR" evidence="2">
    <location>
        <begin position="303"/>
        <end position="338"/>
    </location>
</feature>
<gene>
    <name evidence="3" type="ORF">RCOM_1024310</name>
</gene>
<evidence type="ECO:0000256" key="2">
    <source>
        <dbReference type="PROSITE-ProRule" id="PRU00708"/>
    </source>
</evidence>
<dbReference type="InterPro" id="IPR046960">
    <property type="entry name" value="PPR_At4g14850-like_plant"/>
</dbReference>
<dbReference type="EMBL" id="EQ973823">
    <property type="protein sequence ID" value="EEF44341.1"/>
    <property type="molecule type" value="Genomic_DNA"/>
</dbReference>
<dbReference type="GO" id="GO:0003723">
    <property type="term" value="F:RNA binding"/>
    <property type="evidence" value="ECO:0000318"/>
    <property type="project" value="GO_Central"/>
</dbReference>
<protein>
    <submittedName>
        <fullName evidence="3">Pentatricopeptide repeat-containing protein, putative</fullName>
    </submittedName>
</protein>
<dbReference type="FunFam" id="1.25.40.10:FF:000073">
    <property type="entry name" value="Pentatricopeptide repeat-containing protein chloroplastic"/>
    <property type="match status" value="1"/>
</dbReference>
<reference evidence="4" key="1">
    <citation type="journal article" date="2010" name="Nat. Biotechnol.">
        <title>Draft genome sequence of the oilseed species Ricinus communis.</title>
        <authorList>
            <person name="Chan A.P."/>
            <person name="Crabtree J."/>
            <person name="Zhao Q."/>
            <person name="Lorenzi H."/>
            <person name="Orvis J."/>
            <person name="Puiu D."/>
            <person name="Melake-Berhan A."/>
            <person name="Jones K.M."/>
            <person name="Redman J."/>
            <person name="Chen G."/>
            <person name="Cahoon E.B."/>
            <person name="Gedil M."/>
            <person name="Stanke M."/>
            <person name="Haas B.J."/>
            <person name="Wortman J.R."/>
            <person name="Fraser-Liggett C.M."/>
            <person name="Ravel J."/>
            <person name="Rabinowicz P.D."/>
        </authorList>
    </citation>
    <scope>NUCLEOTIDE SEQUENCE [LARGE SCALE GENOMIC DNA]</scope>
    <source>
        <strain evidence="4">cv. Hale</strain>
    </source>
</reference>
<proteinExistence type="predicted"/>
<dbReference type="FunFam" id="1.25.40.10:FF:000031">
    <property type="entry name" value="Pentatricopeptide repeat-containing protein mitochondrial"/>
    <property type="match status" value="1"/>
</dbReference>
<dbReference type="GO" id="GO:0009451">
    <property type="term" value="P:RNA modification"/>
    <property type="evidence" value="ECO:0000318"/>
    <property type="project" value="GO_Central"/>
</dbReference>
<dbReference type="Proteomes" id="UP000008311">
    <property type="component" value="Unassembled WGS sequence"/>
</dbReference>
<dbReference type="InParanoid" id="B9RWT9"/>
<dbReference type="Gene3D" id="1.25.40.10">
    <property type="entry name" value="Tetratricopeptide repeat domain"/>
    <property type="match status" value="4"/>
</dbReference>
<accession>B9RWT9</accession>
<organism evidence="3 4">
    <name type="scientific">Ricinus communis</name>
    <name type="common">Castor bean</name>
    <dbReference type="NCBI Taxonomy" id="3988"/>
    <lineage>
        <taxon>Eukaryota</taxon>
        <taxon>Viridiplantae</taxon>
        <taxon>Streptophyta</taxon>
        <taxon>Embryophyta</taxon>
        <taxon>Tracheophyta</taxon>
        <taxon>Spermatophyta</taxon>
        <taxon>Magnoliopsida</taxon>
        <taxon>eudicotyledons</taxon>
        <taxon>Gunneridae</taxon>
        <taxon>Pentapetalae</taxon>
        <taxon>rosids</taxon>
        <taxon>fabids</taxon>
        <taxon>Malpighiales</taxon>
        <taxon>Euphorbiaceae</taxon>
        <taxon>Acalyphoideae</taxon>
        <taxon>Acalypheae</taxon>
        <taxon>Ricinus</taxon>
    </lineage>
</organism>
<dbReference type="InterPro" id="IPR011990">
    <property type="entry name" value="TPR-like_helical_dom_sf"/>
</dbReference>
<feature type="repeat" description="PPR" evidence="2">
    <location>
        <begin position="406"/>
        <end position="440"/>
    </location>
</feature>
<dbReference type="PANTHER" id="PTHR47926:SF347">
    <property type="entry name" value="PENTATRICOPEPTIDE REPEAT-CONTAINING PROTEIN"/>
    <property type="match status" value="1"/>
</dbReference>
<evidence type="ECO:0000313" key="4">
    <source>
        <dbReference type="Proteomes" id="UP000008311"/>
    </source>
</evidence>
<dbReference type="eggNOG" id="KOG4197">
    <property type="taxonomic scope" value="Eukaryota"/>
</dbReference>
<dbReference type="AlphaFoldDB" id="B9RWT9"/>
<evidence type="ECO:0000256" key="1">
    <source>
        <dbReference type="ARBA" id="ARBA00022737"/>
    </source>
</evidence>
<dbReference type="InterPro" id="IPR002885">
    <property type="entry name" value="PPR_rpt"/>
</dbReference>
<feature type="repeat" description="PPR" evidence="2">
    <location>
        <begin position="162"/>
        <end position="196"/>
    </location>
</feature>
<keyword evidence="4" id="KW-1185">Reference proteome</keyword>
<dbReference type="PROSITE" id="PS51375">
    <property type="entry name" value="PPR"/>
    <property type="match status" value="5"/>
</dbReference>